<dbReference type="EMBL" id="JAWDJW010003840">
    <property type="protein sequence ID" value="KAK3076556.1"/>
    <property type="molecule type" value="Genomic_DNA"/>
</dbReference>
<keyword evidence="2" id="KW-1185">Reference proteome</keyword>
<reference evidence="1" key="1">
    <citation type="submission" date="2024-09" db="EMBL/GenBank/DDBJ databases">
        <title>Black Yeasts Isolated from many extreme environments.</title>
        <authorList>
            <person name="Coleine C."/>
            <person name="Stajich J.E."/>
            <person name="Selbmann L."/>
        </authorList>
    </citation>
    <scope>NUCLEOTIDE SEQUENCE</scope>
    <source>
        <strain evidence="1">CCFEE 5737</strain>
    </source>
</reference>
<keyword evidence="1" id="KW-0436">Ligase</keyword>
<evidence type="ECO:0000313" key="1">
    <source>
        <dbReference type="EMBL" id="KAK3076556.1"/>
    </source>
</evidence>
<dbReference type="Proteomes" id="UP001186974">
    <property type="component" value="Unassembled WGS sequence"/>
</dbReference>
<feature type="non-terminal residue" evidence="1">
    <location>
        <position position="1"/>
    </location>
</feature>
<organism evidence="1 2">
    <name type="scientific">Coniosporium uncinatum</name>
    <dbReference type="NCBI Taxonomy" id="93489"/>
    <lineage>
        <taxon>Eukaryota</taxon>
        <taxon>Fungi</taxon>
        <taxon>Dikarya</taxon>
        <taxon>Ascomycota</taxon>
        <taxon>Pezizomycotina</taxon>
        <taxon>Dothideomycetes</taxon>
        <taxon>Dothideomycetes incertae sedis</taxon>
        <taxon>Coniosporium</taxon>
    </lineage>
</organism>
<evidence type="ECO:0000313" key="2">
    <source>
        <dbReference type="Proteomes" id="UP001186974"/>
    </source>
</evidence>
<feature type="non-terminal residue" evidence="1">
    <location>
        <position position="482"/>
    </location>
</feature>
<name>A0ACC3DJA5_9PEZI</name>
<protein>
    <submittedName>
        <fullName evidence="1">Valine--tRNA ligase, mitochondrial</fullName>
    </submittedName>
</protein>
<comment type="caution">
    <text evidence="1">The sequence shown here is derived from an EMBL/GenBank/DDBJ whole genome shotgun (WGS) entry which is preliminary data.</text>
</comment>
<sequence>TGPVTGQPPAPSSDVKKELLGSSQNDALGQSAPGRDGGAIPESSGQKEEKVKSEKELAKERAKAEKLKKFQEKQAKNAQPQQSTAEPKVKEKKKPDKKKEEAVEEWVDETKPGEKKVLKPVEGALRYYNPTIVESSWYDWWEKEGFFKPNYDNHKNGYFVIPIPPPNVTGALHCGHAIANSLQDTLIRYYRMKGLTTLYVPGCDHAGIATQTVVEKQLARREGKTRHDLGREAFIEKVWEWKGEYHERITRVLKRMGGSYDWSREAFTMSPQLSEAVKEAFVRMHGDGMIYRANRLVGWCATLQSALSNVEIDQKELTGRTKIDVPGYKRKIDFGVITYFKYPIKDSDEHLTVATTRPETMLGDSGIAVSPKDKRYAHLIGKEALHPFVKDRIMRIVADDHVDPEFGTGAVKITPAHDQNDFDIGKRHNLEFINMLTDSGHINGNGGEFEGQPRFEARYTVVAKLKELGLYVKEEDNPMIIP</sequence>
<proteinExistence type="predicted"/>
<accession>A0ACC3DJA5</accession>
<gene>
    <name evidence="1" type="primary">CYT20</name>
    <name evidence="1" type="ORF">LTS18_012694</name>
</gene>